<accession>A0ABD3SJT1</accession>
<dbReference type="GO" id="GO:0000781">
    <property type="term" value="C:chromosome, telomeric region"/>
    <property type="evidence" value="ECO:0007669"/>
    <property type="project" value="UniProtKB-SubCell"/>
</dbReference>
<organism evidence="9 10">
    <name type="scientific">Penstemon smallii</name>
    <dbReference type="NCBI Taxonomy" id="265156"/>
    <lineage>
        <taxon>Eukaryota</taxon>
        <taxon>Viridiplantae</taxon>
        <taxon>Streptophyta</taxon>
        <taxon>Embryophyta</taxon>
        <taxon>Tracheophyta</taxon>
        <taxon>Spermatophyta</taxon>
        <taxon>Magnoliopsida</taxon>
        <taxon>eudicotyledons</taxon>
        <taxon>Gunneridae</taxon>
        <taxon>Pentapetalae</taxon>
        <taxon>asterids</taxon>
        <taxon>lamiids</taxon>
        <taxon>Lamiales</taxon>
        <taxon>Plantaginaceae</taxon>
        <taxon>Cheloneae</taxon>
        <taxon>Penstemon</taxon>
    </lineage>
</organism>
<comment type="subcellular location">
    <subcellularLocation>
        <location evidence="2">Chromosome</location>
        <location evidence="2">Telomere</location>
    </subcellularLocation>
    <subcellularLocation>
        <location evidence="1">Nucleus</location>
    </subcellularLocation>
</comment>
<dbReference type="GO" id="GO:0005634">
    <property type="term" value="C:nucleus"/>
    <property type="evidence" value="ECO:0007669"/>
    <property type="project" value="UniProtKB-SubCell"/>
</dbReference>
<dbReference type="PANTHER" id="PTHR22928">
    <property type="entry name" value="TELOMERE-ASSOCIATED PROTEIN RIF1"/>
    <property type="match status" value="1"/>
</dbReference>
<dbReference type="Proteomes" id="UP001634393">
    <property type="component" value="Unassembled WGS sequence"/>
</dbReference>
<dbReference type="SUPFAM" id="SSF48371">
    <property type="entry name" value="ARM repeat"/>
    <property type="match status" value="1"/>
</dbReference>
<reference evidence="9 10" key="1">
    <citation type="submission" date="2024-12" db="EMBL/GenBank/DDBJ databases">
        <title>The unique morphological basis and parallel evolutionary history of personate flowers in Penstemon.</title>
        <authorList>
            <person name="Depatie T.H."/>
            <person name="Wessinger C.A."/>
        </authorList>
    </citation>
    <scope>NUCLEOTIDE SEQUENCE [LARGE SCALE GENOMIC DNA]</scope>
    <source>
        <strain evidence="9">WTNN_2</strain>
        <tissue evidence="9">Leaf</tissue>
    </source>
</reference>
<comment type="caution">
    <text evidence="9">The sequence shown here is derived from an EMBL/GenBank/DDBJ whole genome shotgun (WGS) entry which is preliminary data.</text>
</comment>
<dbReference type="PANTHER" id="PTHR22928:SF3">
    <property type="entry name" value="TELOMERE-ASSOCIATED PROTEIN RIF1"/>
    <property type="match status" value="1"/>
</dbReference>
<feature type="domain" description="Telomere-associated protein Rif1 N-terminal" evidence="8">
    <location>
        <begin position="3"/>
        <end position="146"/>
    </location>
</feature>
<dbReference type="InterPro" id="IPR022031">
    <property type="entry name" value="Rif1_N"/>
</dbReference>
<dbReference type="EMBL" id="JBJXBP010000006">
    <property type="protein sequence ID" value="KAL3824518.1"/>
    <property type="molecule type" value="Genomic_DNA"/>
</dbReference>
<evidence type="ECO:0000256" key="4">
    <source>
        <dbReference type="ARBA" id="ARBA00022895"/>
    </source>
</evidence>
<dbReference type="AlphaFoldDB" id="A0ABD3SJT1"/>
<evidence type="ECO:0000256" key="6">
    <source>
        <dbReference type="ARBA" id="ARBA00023306"/>
    </source>
</evidence>
<name>A0ABD3SJT1_9LAMI</name>
<keyword evidence="6" id="KW-0131">Cell cycle</keyword>
<evidence type="ECO:0000256" key="3">
    <source>
        <dbReference type="ARBA" id="ARBA00022454"/>
    </source>
</evidence>
<keyword evidence="10" id="KW-1185">Reference proteome</keyword>
<dbReference type="Pfam" id="PF12231">
    <property type="entry name" value="Rif1_N"/>
    <property type="match status" value="1"/>
</dbReference>
<protein>
    <recommendedName>
        <fullName evidence="8">Telomere-associated protein Rif1 N-terminal domain-containing protein</fullName>
    </recommendedName>
</protein>
<evidence type="ECO:0000313" key="9">
    <source>
        <dbReference type="EMBL" id="KAL3824518.1"/>
    </source>
</evidence>
<evidence type="ECO:0000256" key="5">
    <source>
        <dbReference type="ARBA" id="ARBA00023242"/>
    </source>
</evidence>
<feature type="compositionally biased region" description="Polar residues" evidence="7">
    <location>
        <begin position="919"/>
        <end position="930"/>
    </location>
</feature>
<keyword evidence="5" id="KW-0539">Nucleus</keyword>
<proteinExistence type="predicted"/>
<gene>
    <name evidence="9" type="ORF">ACJIZ3_020547</name>
</gene>
<evidence type="ECO:0000256" key="1">
    <source>
        <dbReference type="ARBA" id="ARBA00004123"/>
    </source>
</evidence>
<evidence type="ECO:0000313" key="10">
    <source>
        <dbReference type="Proteomes" id="UP001634393"/>
    </source>
</evidence>
<sequence>MQAVVKLTSSLPEQMKNMSSVWTPPIYRRLVSADKRDRDMSERCLLKIMPIIDPPPATLSKALSLDMKKKLFSTMKELLDQGMKIQSLQAWGWFIRILGPYVMKNKHVVNEMLKILEQTFSDVDSQVQIASLVAWEGLIDALIQPLVQASHINSALENDAKVFRTSEGINGQTEADKHLKIFKLIMAPLIGIISSKCDVSVHASCLSTWSYLLHKLKDSVSCQSVIKIVWEPITEVIFRVGPDNKNIWLFNLCLDLLEALISGRNQGTTDKLYDQDTNQLSIKSTIGVRLASGKFPLRHYPISFVPWKLRQLDFFLKMISILVNRESNATFTPECRRLADDAALRLFGSLMEAVQRAFRCDSISYDEVMQCLNTIFRFLGKICKYGSSEDDSNNCCPHISLKFLEVVTERLEPSILESPLYKVEFDLKYIKTLECHAEIRSATVPSICFMESEDRVLPVVYLNTLYFSVVVNSSLKESEYESLLQQMQGYLKFLLSSYCFQEVLHPFVSLLYKNTMSNCLRIWVVLANCINDCIDGEKAQSMLKSVTENIGHSLVLHLLSYPFASWSSSPINFDIQIVVEVWKLLYVSIDQALKSVCGPVKSLSEDLCEILNKRINQITPAIGNGIELQLKENNYNIGLLLLYGSATAYVLEQLTLSMSSLGSHHIDGEGRKSNINNQMELVARFMKLFWENKEKTEASHLYVVPWFLSEVVNFVRCLHQNEDIVMLLEKTSSPLLQWLSNMQLLDEKTNHQLQILWTEILKSLQQSQPPLKFDSSFLKFQASLLETTLDHPNPAISKPTINFWNSTYGTHIKLEFPRTLLPVLDKLSRNRKINIFSRNHSMEDSISSLQRYKVPTTLKKCSKRVEIVDDPLKGSKDLDKLCLSAKRKRTELTEHQKEVRRAQQGRTSDCNGHGPGIRTYTNVDFSQGNDESQDSQDIRDAESILEMLRKGI</sequence>
<keyword evidence="4" id="KW-0779">Telomere</keyword>
<evidence type="ECO:0000256" key="2">
    <source>
        <dbReference type="ARBA" id="ARBA00004574"/>
    </source>
</evidence>
<keyword evidence="3" id="KW-0158">Chromosome</keyword>
<evidence type="ECO:0000256" key="7">
    <source>
        <dbReference type="SAM" id="MobiDB-lite"/>
    </source>
</evidence>
<feature type="region of interest" description="Disordered" evidence="7">
    <location>
        <begin position="893"/>
        <end position="939"/>
    </location>
</feature>
<evidence type="ECO:0000259" key="8">
    <source>
        <dbReference type="Pfam" id="PF12231"/>
    </source>
</evidence>
<dbReference type="InterPro" id="IPR016024">
    <property type="entry name" value="ARM-type_fold"/>
</dbReference>